<dbReference type="EMBL" id="CP042239">
    <property type="protein sequence ID" value="QDX28193.1"/>
    <property type="molecule type" value="Genomic_DNA"/>
</dbReference>
<gene>
    <name evidence="1" type="ORF">FPZ54_09170</name>
</gene>
<evidence type="ECO:0000313" key="1">
    <source>
        <dbReference type="EMBL" id="QDX28193.1"/>
    </source>
</evidence>
<name>A0A518RL74_9SPHN</name>
<dbReference type="Pfam" id="PF13618">
    <property type="entry name" value="Gluconate_2-dh3"/>
    <property type="match status" value="1"/>
</dbReference>
<protein>
    <submittedName>
        <fullName evidence="1">Gluconate 2-dehydrogenase subunit 3 family protein</fullName>
    </submittedName>
</protein>
<dbReference type="AlphaFoldDB" id="A0A518RL74"/>
<proteinExistence type="predicted"/>
<dbReference type="Proteomes" id="UP000318055">
    <property type="component" value="Chromosome"/>
</dbReference>
<evidence type="ECO:0000313" key="2">
    <source>
        <dbReference type="Proteomes" id="UP000318055"/>
    </source>
</evidence>
<sequence>MAAVVGMPAAVSMLSRQTEDDAPTDRQRTMMRAVSQLVVPRTGTPGAGDVGVGDFVILALAHGLDGTRRPAASQALPPLATGHVRPDGSLRFVAWLEAELDRAANGDWVGKSEARRAAVLTKFDADAYAAQGDHPWKKVKGLILTGYYTSETGGARELRYELTPGLFDPAVPLKSGERAYSSDWTAVDFG</sequence>
<accession>A0A518RL74</accession>
<organism evidence="1 2">
    <name type="scientific">Sphingomonas suaedae</name>
    <dbReference type="NCBI Taxonomy" id="2599297"/>
    <lineage>
        <taxon>Bacteria</taxon>
        <taxon>Pseudomonadati</taxon>
        <taxon>Pseudomonadota</taxon>
        <taxon>Alphaproteobacteria</taxon>
        <taxon>Sphingomonadales</taxon>
        <taxon>Sphingomonadaceae</taxon>
        <taxon>Sphingomonas</taxon>
    </lineage>
</organism>
<keyword evidence="2" id="KW-1185">Reference proteome</keyword>
<dbReference type="InterPro" id="IPR027056">
    <property type="entry name" value="Gluconate_2DH_su3"/>
</dbReference>
<reference evidence="1 2" key="1">
    <citation type="submission" date="2019-07" db="EMBL/GenBank/DDBJ databases">
        <title>Sphingomonas alkalisoli sp. nov., isolated from rhizosphere soil of Suaedae salsa.</title>
        <authorList>
            <person name="Zhang H."/>
            <person name="Xu L."/>
            <person name="Zhang J.-X."/>
            <person name="Sun J.-Q."/>
        </authorList>
    </citation>
    <scope>NUCLEOTIDE SEQUENCE [LARGE SCALE GENOMIC DNA]</scope>
    <source>
        <strain evidence="1 2">XS-10</strain>
    </source>
</reference>
<dbReference type="KEGG" id="ssua:FPZ54_09170"/>
<dbReference type="OrthoDB" id="6385145at2"/>